<keyword evidence="1" id="KW-0805">Transcription regulation</keyword>
<dbReference type="Gene3D" id="1.10.10.60">
    <property type="entry name" value="Homeodomain-like"/>
    <property type="match status" value="1"/>
</dbReference>
<keyword evidence="2" id="KW-0238">DNA-binding</keyword>
<evidence type="ECO:0000256" key="2">
    <source>
        <dbReference type="ARBA" id="ARBA00023125"/>
    </source>
</evidence>
<dbReference type="EMBL" id="LT599585">
    <property type="protein sequence ID" value="SBW85201.1"/>
    <property type="molecule type" value="Genomic_DNA"/>
</dbReference>
<sequence length="347" mass="38926">MVHAGFVAQAVNLMEGEGLDSAVLLQRAGIDKSVLQQAGSFVPLADAFRLMALVVEVSGNPGIGLRAYRHYLPGGLQLLGHVMMSSANLQQAMQSVVQYLPLLGSGFVAGLSEEADGLRFWFAGIAEYTQVRPRSVEDMLMASILGFCRWLTGNHLPQLREVEFTYPQPADTAEHQRLFACDLKFGASRSSILFDRQRLLQPLSSSNEALALLLGDFARYQMERLRGTTCSARVRALLLERLSQGPCDMETVARWMNVSKRTLQRGLIEEGTNFKSVLDEVRQQLASYYLRHRTYNLFRISELLGFKESSSFHKACLRWYGMPPGRYRAQLFDEQLCAASRELVSEM</sequence>
<dbReference type="PANTHER" id="PTHR47894">
    <property type="entry name" value="HTH-TYPE TRANSCRIPTIONAL REGULATOR GADX"/>
    <property type="match status" value="1"/>
</dbReference>
<keyword evidence="5" id="KW-0614">Plasmid</keyword>
<name>A0A1D3KAH5_PSEVE</name>
<dbReference type="InterPro" id="IPR032687">
    <property type="entry name" value="AraC-type_N"/>
</dbReference>
<dbReference type="PANTHER" id="PTHR47894:SF1">
    <property type="entry name" value="HTH-TYPE TRANSCRIPTIONAL REGULATOR VQSM"/>
    <property type="match status" value="1"/>
</dbReference>
<evidence type="ECO:0000259" key="4">
    <source>
        <dbReference type="PROSITE" id="PS01124"/>
    </source>
</evidence>
<gene>
    <name evidence="5" type="ORF">PVE_P0160</name>
</gene>
<dbReference type="PROSITE" id="PS01124">
    <property type="entry name" value="HTH_ARAC_FAMILY_2"/>
    <property type="match status" value="1"/>
</dbReference>
<dbReference type="AlphaFoldDB" id="A0A1D3KAH5"/>
<accession>A0A1D3KAH5</accession>
<evidence type="ECO:0000313" key="5">
    <source>
        <dbReference type="EMBL" id="SBW85201.1"/>
    </source>
</evidence>
<geneLocation type="plasmid" evidence="6">
    <name>pve_Plasmid</name>
</geneLocation>
<evidence type="ECO:0000313" key="6">
    <source>
        <dbReference type="Proteomes" id="UP000245431"/>
    </source>
</evidence>
<proteinExistence type="predicted"/>
<evidence type="ECO:0000256" key="3">
    <source>
        <dbReference type="ARBA" id="ARBA00023163"/>
    </source>
</evidence>
<dbReference type="SUPFAM" id="SSF46689">
    <property type="entry name" value="Homeodomain-like"/>
    <property type="match status" value="1"/>
</dbReference>
<dbReference type="InterPro" id="IPR018060">
    <property type="entry name" value="HTH_AraC"/>
</dbReference>
<dbReference type="SMART" id="SM00342">
    <property type="entry name" value="HTH_ARAC"/>
    <property type="match status" value="1"/>
</dbReference>
<evidence type="ECO:0000256" key="1">
    <source>
        <dbReference type="ARBA" id="ARBA00023015"/>
    </source>
</evidence>
<dbReference type="GO" id="GO:0005829">
    <property type="term" value="C:cytosol"/>
    <property type="evidence" value="ECO:0007669"/>
    <property type="project" value="TreeGrafter"/>
</dbReference>
<protein>
    <submittedName>
        <fullName evidence="5">AraC family transcriptional regulator</fullName>
    </submittedName>
</protein>
<keyword evidence="3" id="KW-0804">Transcription</keyword>
<dbReference type="InterPro" id="IPR009057">
    <property type="entry name" value="Homeodomain-like_sf"/>
</dbReference>
<dbReference type="Pfam" id="PF12625">
    <property type="entry name" value="Arabinose_bd"/>
    <property type="match status" value="1"/>
</dbReference>
<dbReference type="GO" id="GO:0003700">
    <property type="term" value="F:DNA-binding transcription factor activity"/>
    <property type="evidence" value="ECO:0007669"/>
    <property type="project" value="InterPro"/>
</dbReference>
<dbReference type="Proteomes" id="UP000245431">
    <property type="component" value="Plasmid PVE_plasmid"/>
</dbReference>
<dbReference type="Pfam" id="PF12833">
    <property type="entry name" value="HTH_18"/>
    <property type="match status" value="1"/>
</dbReference>
<organism evidence="5 6">
    <name type="scientific">Pseudomonas veronii 1YdBTEX2</name>
    <dbReference type="NCBI Taxonomy" id="1295141"/>
    <lineage>
        <taxon>Bacteria</taxon>
        <taxon>Pseudomonadati</taxon>
        <taxon>Pseudomonadota</taxon>
        <taxon>Gammaproteobacteria</taxon>
        <taxon>Pseudomonadales</taxon>
        <taxon>Pseudomonadaceae</taxon>
        <taxon>Pseudomonas</taxon>
    </lineage>
</organism>
<reference evidence="6" key="1">
    <citation type="submission" date="2016-07" db="EMBL/GenBank/DDBJ databases">
        <authorList>
            <person name="Florea S."/>
            <person name="Webb J.S."/>
            <person name="Jaromczyk J."/>
            <person name="Schardl C.L."/>
        </authorList>
    </citation>
    <scope>NUCLEOTIDE SEQUENCE [LARGE SCALE GENOMIC DNA]</scope>
    <source>
        <strain evidence="6">1YdBTEX2</strain>
        <plasmid evidence="6">Plasmid pve_Plasmid</plasmid>
    </source>
</reference>
<dbReference type="GO" id="GO:0000976">
    <property type="term" value="F:transcription cis-regulatory region binding"/>
    <property type="evidence" value="ECO:0007669"/>
    <property type="project" value="TreeGrafter"/>
</dbReference>
<feature type="domain" description="HTH araC/xylS-type" evidence="4">
    <location>
        <begin position="232"/>
        <end position="330"/>
    </location>
</feature>